<dbReference type="AlphaFoldDB" id="A0A6G6YA76"/>
<evidence type="ECO:0000313" key="2">
    <source>
        <dbReference type="Proteomes" id="UP000501568"/>
    </source>
</evidence>
<evidence type="ECO:0000313" key="1">
    <source>
        <dbReference type="EMBL" id="QIG81842.1"/>
    </source>
</evidence>
<proteinExistence type="predicted"/>
<dbReference type="InterPro" id="IPR018673">
    <property type="entry name" value="DUF2141"/>
</dbReference>
<gene>
    <name evidence="1" type="ORF">G5C33_08185</name>
</gene>
<dbReference type="KEGG" id="spzr:G5C33_08185"/>
<organism evidence="1 2">
    <name type="scientific">Stakelama tenebrarum</name>
    <dbReference type="NCBI Taxonomy" id="2711215"/>
    <lineage>
        <taxon>Bacteria</taxon>
        <taxon>Pseudomonadati</taxon>
        <taxon>Pseudomonadota</taxon>
        <taxon>Alphaproteobacteria</taxon>
        <taxon>Sphingomonadales</taxon>
        <taxon>Sphingomonadaceae</taxon>
        <taxon>Stakelama</taxon>
    </lineage>
</organism>
<protein>
    <submittedName>
        <fullName evidence="1">DUF2141 domain-containing protein</fullName>
    </submittedName>
</protein>
<dbReference type="Proteomes" id="UP000501568">
    <property type="component" value="Chromosome"/>
</dbReference>
<name>A0A6G6YA76_9SPHN</name>
<reference evidence="1 2" key="1">
    <citation type="submission" date="2020-02" db="EMBL/GenBank/DDBJ databases">
        <authorList>
            <person name="Zheng R.K."/>
            <person name="Sun C.M."/>
        </authorList>
    </citation>
    <scope>NUCLEOTIDE SEQUENCE [LARGE SCALE GENOMIC DNA]</scope>
    <source>
        <strain evidence="2">zrk23</strain>
    </source>
</reference>
<accession>A0A6G6YA76</accession>
<sequence>MLPAALLVTAAAPDAGPPGAAIEIAVTNVESSEGRVHIEICPERLFLKDCPYVGEAPARQGTTRVIVRNVPPGRYAAQGYHDRDGDGKADRNFLGLPTEAVGFSNNAMTRLAKPRFGDAAFDHGTSDQRITFEMKKFL</sequence>
<dbReference type="EMBL" id="CP049109">
    <property type="protein sequence ID" value="QIG81842.1"/>
    <property type="molecule type" value="Genomic_DNA"/>
</dbReference>
<dbReference type="Pfam" id="PF09912">
    <property type="entry name" value="DUF2141"/>
    <property type="match status" value="1"/>
</dbReference>
<keyword evidence="2" id="KW-1185">Reference proteome</keyword>